<dbReference type="STRING" id="1121395.SAMN02745215_04272"/>
<evidence type="ECO:0000256" key="3">
    <source>
        <dbReference type="PROSITE-ProRule" id="PRU00289"/>
    </source>
</evidence>
<protein>
    <submittedName>
        <fullName evidence="5">DNA segregation ATPase FtsK/SpoIIIE, S-DNA-T family</fullName>
    </submittedName>
</protein>
<dbReference type="GO" id="GO:0003677">
    <property type="term" value="F:DNA binding"/>
    <property type="evidence" value="ECO:0007669"/>
    <property type="project" value="InterPro"/>
</dbReference>
<dbReference type="SUPFAM" id="SSF52540">
    <property type="entry name" value="P-loop containing nucleoside triphosphate hydrolases"/>
    <property type="match status" value="1"/>
</dbReference>
<evidence type="ECO:0000313" key="6">
    <source>
        <dbReference type="Proteomes" id="UP000184010"/>
    </source>
</evidence>
<organism evidence="5 6">
    <name type="scientific">Desulfitobacterium chlororespirans DSM 11544</name>
    <dbReference type="NCBI Taxonomy" id="1121395"/>
    <lineage>
        <taxon>Bacteria</taxon>
        <taxon>Bacillati</taxon>
        <taxon>Bacillota</taxon>
        <taxon>Clostridia</taxon>
        <taxon>Eubacteriales</taxon>
        <taxon>Desulfitobacteriaceae</taxon>
        <taxon>Desulfitobacterium</taxon>
    </lineage>
</organism>
<name>A0A1M7UPD0_9FIRM</name>
<dbReference type="InterPro" id="IPR002543">
    <property type="entry name" value="FtsK_dom"/>
</dbReference>
<dbReference type="PANTHER" id="PTHR22683">
    <property type="entry name" value="SPORULATION PROTEIN RELATED"/>
    <property type="match status" value="1"/>
</dbReference>
<dbReference type="RefSeq" id="WP_072774466.1">
    <property type="nucleotide sequence ID" value="NZ_FRDN01000015.1"/>
</dbReference>
<dbReference type="Pfam" id="PF01580">
    <property type="entry name" value="FtsK_SpoIIIE"/>
    <property type="match status" value="1"/>
</dbReference>
<gene>
    <name evidence="5" type="ORF">SAMN02745215_04272</name>
</gene>
<keyword evidence="6" id="KW-1185">Reference proteome</keyword>
<feature type="domain" description="FtsK" evidence="4">
    <location>
        <begin position="138"/>
        <end position="315"/>
    </location>
</feature>
<dbReference type="Gene3D" id="3.40.50.300">
    <property type="entry name" value="P-loop containing nucleotide triphosphate hydrolases"/>
    <property type="match status" value="1"/>
</dbReference>
<dbReference type="InterPro" id="IPR050206">
    <property type="entry name" value="FtsK/SpoIIIE/SftA"/>
</dbReference>
<keyword evidence="2 3" id="KW-0067">ATP-binding</keyword>
<evidence type="ECO:0000259" key="4">
    <source>
        <dbReference type="PROSITE" id="PS50901"/>
    </source>
</evidence>
<sequence length="379" mass="43003">MAHSIIQVDILGLIAKAIYWGLKQIHRNDQSYKVNEVIKALRLQNKDELRPLLKAKKKTESGWDLVYILPPGVARKDFEKERVYFETFSNSIVEFECKGRRLTMHIYSTGYPNIIKFNFEPSAYSDMLAPLPIGVTPSGKLIVEDMYKLPHAMCGGMTNYGKTSWLIGVMTALLLSGVKVSVIDRKGLDFPRFAPWVNLALTETETENLLDAHIQEMRRRTKILKAHSCQNYQEYREKHNDLPYLVLIVDELTQIKSKAAQEAIDDLAHLARASGISLILATQKPSGKVWDGFTDTRSMLAGALCFYVRDVMDSQIVLGMGNTRGAELPKIQGRAIWNNDTDQMVQTMYLSAREAHSILDAKVPKEVYAFESRDERVKT</sequence>
<dbReference type="AlphaFoldDB" id="A0A1M7UPD0"/>
<dbReference type="GO" id="GO:0005524">
    <property type="term" value="F:ATP binding"/>
    <property type="evidence" value="ECO:0007669"/>
    <property type="project" value="UniProtKB-UniRule"/>
</dbReference>
<reference evidence="6" key="1">
    <citation type="submission" date="2016-12" db="EMBL/GenBank/DDBJ databases">
        <authorList>
            <person name="Varghese N."/>
            <person name="Submissions S."/>
        </authorList>
    </citation>
    <scope>NUCLEOTIDE SEQUENCE [LARGE SCALE GENOMIC DNA]</scope>
    <source>
        <strain evidence="6">DSM 11544</strain>
    </source>
</reference>
<dbReference type="InterPro" id="IPR027417">
    <property type="entry name" value="P-loop_NTPase"/>
</dbReference>
<dbReference type="EMBL" id="FRDN01000015">
    <property type="protein sequence ID" value="SHN84755.1"/>
    <property type="molecule type" value="Genomic_DNA"/>
</dbReference>
<dbReference type="PANTHER" id="PTHR22683:SF1">
    <property type="entry name" value="TYPE VII SECRETION SYSTEM PROTEIN ESSC"/>
    <property type="match status" value="1"/>
</dbReference>
<dbReference type="Proteomes" id="UP000184010">
    <property type="component" value="Unassembled WGS sequence"/>
</dbReference>
<keyword evidence="1 3" id="KW-0547">Nucleotide-binding</keyword>
<accession>A0A1M7UPD0</accession>
<evidence type="ECO:0000313" key="5">
    <source>
        <dbReference type="EMBL" id="SHN84755.1"/>
    </source>
</evidence>
<evidence type="ECO:0000256" key="1">
    <source>
        <dbReference type="ARBA" id="ARBA00022741"/>
    </source>
</evidence>
<proteinExistence type="predicted"/>
<dbReference type="PROSITE" id="PS50901">
    <property type="entry name" value="FTSK"/>
    <property type="match status" value="1"/>
</dbReference>
<evidence type="ECO:0000256" key="2">
    <source>
        <dbReference type="ARBA" id="ARBA00022840"/>
    </source>
</evidence>
<feature type="binding site" evidence="3">
    <location>
        <begin position="156"/>
        <end position="163"/>
    </location>
    <ligand>
        <name>ATP</name>
        <dbReference type="ChEBI" id="CHEBI:30616"/>
    </ligand>
</feature>